<keyword evidence="3" id="KW-0067">ATP-binding</keyword>
<gene>
    <name evidence="6" type="ORF">PCOR1329_LOCUS68400</name>
</gene>
<dbReference type="InterPro" id="IPR050611">
    <property type="entry name" value="ABCF"/>
</dbReference>
<dbReference type="InterPro" id="IPR003439">
    <property type="entry name" value="ABC_transporter-like_ATP-bd"/>
</dbReference>
<dbReference type="EMBL" id="CAUYUJ010018923">
    <property type="protein sequence ID" value="CAK0887304.1"/>
    <property type="molecule type" value="Genomic_DNA"/>
</dbReference>
<evidence type="ECO:0000256" key="2">
    <source>
        <dbReference type="ARBA" id="ARBA00022741"/>
    </source>
</evidence>
<evidence type="ECO:0000313" key="7">
    <source>
        <dbReference type="Proteomes" id="UP001189429"/>
    </source>
</evidence>
<proteinExistence type="predicted"/>
<dbReference type="PANTHER" id="PTHR19211">
    <property type="entry name" value="ATP-BINDING TRANSPORT PROTEIN-RELATED"/>
    <property type="match status" value="1"/>
</dbReference>
<evidence type="ECO:0000313" key="6">
    <source>
        <dbReference type="EMBL" id="CAK0887304.1"/>
    </source>
</evidence>
<evidence type="ECO:0000259" key="5">
    <source>
        <dbReference type="PROSITE" id="PS50893"/>
    </source>
</evidence>
<dbReference type="Proteomes" id="UP001189429">
    <property type="component" value="Unassembled WGS sequence"/>
</dbReference>
<dbReference type="InterPro" id="IPR017871">
    <property type="entry name" value="ABC_transporter-like_CS"/>
</dbReference>
<dbReference type="SMART" id="SM00382">
    <property type="entry name" value="AAA"/>
    <property type="match status" value="2"/>
</dbReference>
<accession>A0ABN9WQC4</accession>
<evidence type="ECO:0000256" key="1">
    <source>
        <dbReference type="ARBA" id="ARBA00022737"/>
    </source>
</evidence>
<reference evidence="6" key="1">
    <citation type="submission" date="2023-10" db="EMBL/GenBank/DDBJ databases">
        <authorList>
            <person name="Chen Y."/>
            <person name="Shah S."/>
            <person name="Dougan E. K."/>
            <person name="Thang M."/>
            <person name="Chan C."/>
        </authorList>
    </citation>
    <scope>NUCLEOTIDE SEQUENCE [LARGE SCALE GENOMIC DNA]</scope>
</reference>
<keyword evidence="2" id="KW-0547">Nucleotide-binding</keyword>
<keyword evidence="7" id="KW-1185">Reference proteome</keyword>
<feature type="region of interest" description="Disordered" evidence="4">
    <location>
        <begin position="341"/>
        <end position="386"/>
    </location>
</feature>
<feature type="domain" description="ABC transporter" evidence="5">
    <location>
        <begin position="128"/>
        <end position="342"/>
    </location>
</feature>
<keyword evidence="1" id="KW-0677">Repeat</keyword>
<evidence type="ECO:0000256" key="3">
    <source>
        <dbReference type="ARBA" id="ARBA00022840"/>
    </source>
</evidence>
<feature type="compositionally biased region" description="Basic residues" evidence="4">
    <location>
        <begin position="718"/>
        <end position="732"/>
    </location>
</feature>
<comment type="caution">
    <text evidence="6">The sequence shown here is derived from an EMBL/GenBank/DDBJ whole genome shotgun (WGS) entry which is preliminary data.</text>
</comment>
<dbReference type="InterPro" id="IPR027417">
    <property type="entry name" value="P-loop_NTPase"/>
</dbReference>
<protein>
    <recommendedName>
        <fullName evidence="5">ABC transporter domain-containing protein</fullName>
    </recommendedName>
</protein>
<dbReference type="Pfam" id="PF00005">
    <property type="entry name" value="ABC_tran"/>
    <property type="match status" value="2"/>
</dbReference>
<dbReference type="SUPFAM" id="SSF52540">
    <property type="entry name" value="P-loop containing nucleoside triphosphate hydrolases"/>
    <property type="match status" value="3"/>
</dbReference>
<dbReference type="Gene3D" id="3.40.50.300">
    <property type="entry name" value="P-loop containing nucleotide triphosphate hydrolases"/>
    <property type="match status" value="2"/>
</dbReference>
<dbReference type="PANTHER" id="PTHR19211:SF14">
    <property type="entry name" value="ATP-BINDING CASSETTE SUB-FAMILY F MEMBER 1"/>
    <property type="match status" value="1"/>
</dbReference>
<feature type="region of interest" description="Disordered" evidence="4">
    <location>
        <begin position="713"/>
        <end position="732"/>
    </location>
</feature>
<dbReference type="PROSITE" id="PS00211">
    <property type="entry name" value="ABC_TRANSPORTER_1"/>
    <property type="match status" value="1"/>
</dbReference>
<sequence>MAVPPDQREELVSKHFSSLAGSVEADILRILDYITQSAAAVLQDAGDRKEALAELEDAVVPHLEGAGVEAKDIASFVQALLDKVFGEAKAKAKAKPKAGSGVGAAAKAGSPSAGAGGPAAPTDSAVVCRIPKLILMYGGSQKPLLNNTAFELVRGHRYGIVGRNGAGKTTLMSRVAKGDLEGMGSLKCYHLEHEGILDKVDKATPCCKFVGMKCPQSSEEAVAKALQVTGFDDAMYRKNVGELSGGWKMRLALACAILQGADVFLLDEPTNHLDKVAVKWLQEYLVAEGTQSTAMIISHDAAFLDYVCTDIVHFTDAGKLDYHPGNFKAFRERTKLDAEGAKNVLSVRGREGDTGEEEDKTSGAQPQHQPGANNDHPEDDEMKFPIPGKIEGLGSAGKPVATVTALNFRYFDDSPLVLKDVTVRLTMASRVGVVGRNGAGKSTLLNLLAGELLPPEDEVGDVSSVWRHRNLRLAYIAQHHFTHLADPWQANYAAHPPARDRVFHGVGLHRTSGRLCRLKMLEAQISELKLMDNTQKSNGNQYEEYTAVVGGLQTIGSTENAKKWIEANMWDLYGPQPAEVYSKGEFRGLIFVRFRSRADRDTAVKLFRQASLKEGGNDIWAKRDMVLPKRILTSFAFSVKHLLKQWGFTAESVWADPEGTVWVGADVAVSGRIAGNKFETDFGTGWEEWFKQDGYTNFQDLVANLNAKLGKIPSKGLGKGKGKGKAAAKGSK</sequence>
<dbReference type="PROSITE" id="PS50893">
    <property type="entry name" value="ABC_TRANSPORTER_2"/>
    <property type="match status" value="1"/>
</dbReference>
<evidence type="ECO:0000256" key="4">
    <source>
        <dbReference type="SAM" id="MobiDB-lite"/>
    </source>
</evidence>
<dbReference type="CDD" id="cd03221">
    <property type="entry name" value="ABCF_EF-3"/>
    <property type="match status" value="1"/>
</dbReference>
<feature type="region of interest" description="Disordered" evidence="4">
    <location>
        <begin position="100"/>
        <end position="121"/>
    </location>
</feature>
<name>A0ABN9WQC4_9DINO</name>
<dbReference type="InterPro" id="IPR003593">
    <property type="entry name" value="AAA+_ATPase"/>
</dbReference>
<organism evidence="6 7">
    <name type="scientific">Prorocentrum cordatum</name>
    <dbReference type="NCBI Taxonomy" id="2364126"/>
    <lineage>
        <taxon>Eukaryota</taxon>
        <taxon>Sar</taxon>
        <taxon>Alveolata</taxon>
        <taxon>Dinophyceae</taxon>
        <taxon>Prorocentrales</taxon>
        <taxon>Prorocentraceae</taxon>
        <taxon>Prorocentrum</taxon>
    </lineage>
</organism>